<evidence type="ECO:0000313" key="1">
    <source>
        <dbReference type="EMBL" id="AIK68756.1"/>
    </source>
</evidence>
<sequence length="80" mass="9222">MNKVFAILLMFLLGALGFILHCVQGVLMVAWMIRHPTRWLDDGYSDAAVDWVKKNIDRPPLSWIDNATNYVTRNLFNENA</sequence>
<protein>
    <submittedName>
        <fullName evidence="1">Uncharacterized protein</fullName>
    </submittedName>
</protein>
<dbReference type="OrthoDB" id="20348at10239"/>
<name>A0A076YJA8_9CAUD</name>
<dbReference type="EMBL" id="KM233151">
    <property type="protein sequence ID" value="AIK68756.1"/>
    <property type="molecule type" value="Genomic_DNA"/>
</dbReference>
<keyword evidence="2" id="KW-1185">Reference proteome</keyword>
<proteinExistence type="predicted"/>
<dbReference type="RefSeq" id="YP_009055322.1">
    <property type="nucleotide sequence ID" value="NC_024783.1"/>
</dbReference>
<organism evidence="1 2">
    <name type="scientific">Escherichia phage EK99P-1</name>
    <dbReference type="NCBI Taxonomy" id="1527514"/>
    <lineage>
        <taxon>Viruses</taxon>
        <taxon>Duplodnaviria</taxon>
        <taxon>Heunggongvirae</taxon>
        <taxon>Uroviricota</taxon>
        <taxon>Caudoviricetes</taxon>
        <taxon>Dhillonvirus</taxon>
        <taxon>Dhillonvirus EK99P1</taxon>
    </lineage>
</organism>
<dbReference type="GeneID" id="20284458"/>
<gene>
    <name evidence="1" type="ORF">EK99P-1_0044</name>
</gene>
<dbReference type="KEGG" id="vg:20284458"/>
<reference evidence="1 2" key="1">
    <citation type="submission" date="2014-07" db="EMBL/GenBank/DDBJ databases">
        <title>Virulent Bacteriophage Infecting Escherichia coli K99.</title>
        <authorList>
            <person name="Son J.S."/>
            <person name="Paik H.R."/>
            <person name="Park S.H."/>
            <person name="Kim B.K."/>
            <person name="Jun S.Y."/>
            <person name="Yoon S.J."/>
            <person name="Kang S.H."/>
        </authorList>
    </citation>
    <scope>NUCLEOTIDE SEQUENCE [LARGE SCALE GENOMIC DNA]</scope>
</reference>
<dbReference type="Proteomes" id="UP000202235">
    <property type="component" value="Segment"/>
</dbReference>
<accession>A0A076YJA8</accession>
<evidence type="ECO:0000313" key="2">
    <source>
        <dbReference type="Proteomes" id="UP000202235"/>
    </source>
</evidence>